<sequence length="713" mass="80786">MGGETTTAMGRLPTYSIVSVVICTFALITVFYTQKISSLSSHSIFKFKSCPRQNAVAKSSESTRGDDRGKEEEEEVFNSKVDDRFEFDPNECSVAHGRWVFNSSLWPLYSDRTCPYIDRQFSCVKNGRPDSDYRRWEWQPDDCFLPRSEHEFNATIEFYWAPFLVESNSDDTIMTDLKKRILKVDSVSKHSKYWQGVDILAFNSYVWWLSAPKVKLLWGSFANGEEGTEEFDMLVAYRFGMKTWANWVDSNVDPIKTRVFFTTMSPTHTRSADWNHEDGIKCYNETKPVMKKGHWGTGSNKAMMRVVADVVEKMRVPVTFINITQLSEHRIDGHASIYNELGGKLLTEEQKTDPLHYADCIHWSPPSPPLLSPPEEKNPFHRRSLSSPAVDAQDPTLNSRRTEGSGRRTPVEIPQNKEIHFHGNCSLLNRPLPQWVIKLDGGLQSLAMYHRYLCSNSTAANVSQANSTANGSSQGHSREGDKSDQSQDTAKQGKSVRGGPVSWLSFLLLVATGAGLIFYYDNEKRRHIEDINNASIAVKQGPSVGKAAIGGPFNLINHDGKGVTERDFMGKWTVMYFGFTHCPDICPDELQKLAAAVDKIKKNAGIEVVPVFVSVDPERDTVEQVHEYVKEFHPNLIGLTGNPEEIKKVARAYRVYYMKTEEEGSDYLVDHSIVMYLMDPNMEFVKFYGKNNDVDALSDGIIKEIKQYKKVKA</sequence>
<comment type="caution">
    <text evidence="1">The sequence shown here is derived from an EMBL/GenBank/DDBJ whole genome shotgun (WGS) entry which is preliminary data.</text>
</comment>
<proteinExistence type="predicted"/>
<keyword evidence="2" id="KW-1185">Reference proteome</keyword>
<dbReference type="EMBL" id="CM037151">
    <property type="protein sequence ID" value="KAH7842731.1"/>
    <property type="molecule type" value="Genomic_DNA"/>
</dbReference>
<evidence type="ECO:0000313" key="1">
    <source>
        <dbReference type="EMBL" id="KAH7842731.1"/>
    </source>
</evidence>
<name>A0ACB7XP51_9ERIC</name>
<gene>
    <name evidence="1" type="ORF">Vadar_008512</name>
</gene>
<organism evidence="1 2">
    <name type="scientific">Vaccinium darrowii</name>
    <dbReference type="NCBI Taxonomy" id="229202"/>
    <lineage>
        <taxon>Eukaryota</taxon>
        <taxon>Viridiplantae</taxon>
        <taxon>Streptophyta</taxon>
        <taxon>Embryophyta</taxon>
        <taxon>Tracheophyta</taxon>
        <taxon>Spermatophyta</taxon>
        <taxon>Magnoliopsida</taxon>
        <taxon>eudicotyledons</taxon>
        <taxon>Gunneridae</taxon>
        <taxon>Pentapetalae</taxon>
        <taxon>asterids</taxon>
        <taxon>Ericales</taxon>
        <taxon>Ericaceae</taxon>
        <taxon>Vaccinioideae</taxon>
        <taxon>Vaccinieae</taxon>
        <taxon>Vaccinium</taxon>
    </lineage>
</organism>
<reference evidence="1 2" key="1">
    <citation type="journal article" date="2021" name="Hortic Res">
        <title>High-quality reference genome and annotation aids understanding of berry development for evergreen blueberry (Vaccinium darrowii).</title>
        <authorList>
            <person name="Yu J."/>
            <person name="Hulse-Kemp A.M."/>
            <person name="Babiker E."/>
            <person name="Staton M."/>
        </authorList>
    </citation>
    <scope>NUCLEOTIDE SEQUENCE [LARGE SCALE GENOMIC DNA]</scope>
    <source>
        <strain evidence="2">cv. NJ 8807/NJ 8810</strain>
        <tissue evidence="1">Young leaf</tissue>
    </source>
</reference>
<evidence type="ECO:0000313" key="2">
    <source>
        <dbReference type="Proteomes" id="UP000828048"/>
    </source>
</evidence>
<protein>
    <submittedName>
        <fullName evidence="1">Uncharacterized protein</fullName>
    </submittedName>
</protein>
<dbReference type="Proteomes" id="UP000828048">
    <property type="component" value="Chromosome 1"/>
</dbReference>
<accession>A0ACB7XP51</accession>